<dbReference type="GO" id="GO:0005886">
    <property type="term" value="C:plasma membrane"/>
    <property type="evidence" value="ECO:0007669"/>
    <property type="project" value="UniProtKB-SubCell"/>
</dbReference>
<organism evidence="3 4">
    <name type="scientific">Actinomadura darangshiensis</name>
    <dbReference type="NCBI Taxonomy" id="705336"/>
    <lineage>
        <taxon>Bacteria</taxon>
        <taxon>Bacillati</taxon>
        <taxon>Actinomycetota</taxon>
        <taxon>Actinomycetes</taxon>
        <taxon>Streptosporangiales</taxon>
        <taxon>Thermomonosporaceae</taxon>
        <taxon>Actinomadura</taxon>
    </lineage>
</organism>
<dbReference type="GO" id="GO:0006824">
    <property type="term" value="P:cobalt ion transport"/>
    <property type="evidence" value="ECO:0007669"/>
    <property type="project" value="UniProtKB-KW"/>
</dbReference>
<sequence>MIAFALAAGLLAAHPLGNFTVNHYDGLVAAPHELRIDHVEDLAEIPAAQAMPEIDTDHDGRPSGGELAAWAGGSCRRAATSFRITVGGRTATASVASSTATAPRGQAGLPTLRLECRITAPAGPGTVSFRSGGVDGRIGWREITAQGDRMTLAASDAPETSRSRRLTAYPADMLSSPLDQRSATFKVRDGGPPLATQASGGGPERLLPHGTDGLTQRFTSLVARHDLTPGFAALAFLIALLLGALHALAPGHGKTIMAAHAIGEGRRRTRDVLALGLTVTLTHTAGVLALGLLVTTGSLLAVDTLFPWLGAAGGLFVTVAGALLLRRALRNRHHTHTHAHGPVSRHVHAHGDGHEPDDGHGHGHVHGNGRGHGHGHESAGSGRGGVVL</sequence>
<dbReference type="GO" id="GO:0010045">
    <property type="term" value="P:response to nickel cation"/>
    <property type="evidence" value="ECO:0007669"/>
    <property type="project" value="TreeGrafter"/>
</dbReference>
<evidence type="ECO:0000313" key="4">
    <source>
        <dbReference type="Proteomes" id="UP000295578"/>
    </source>
</evidence>
<dbReference type="InterPro" id="IPR051224">
    <property type="entry name" value="NiCoT_RcnA"/>
</dbReference>
<feature type="compositionally biased region" description="Basic residues" evidence="1">
    <location>
        <begin position="334"/>
        <end position="348"/>
    </location>
</feature>
<evidence type="ECO:0000256" key="1">
    <source>
        <dbReference type="SAM" id="MobiDB-lite"/>
    </source>
</evidence>
<feature type="transmembrane region" description="Helical" evidence="2">
    <location>
        <begin position="230"/>
        <end position="251"/>
    </location>
</feature>
<name>A0A4R5AHF8_9ACTN</name>
<dbReference type="PANTHER" id="PTHR40659">
    <property type="entry name" value="NICKEL/COBALT EFFLUX SYSTEM RCNA"/>
    <property type="match status" value="1"/>
</dbReference>
<dbReference type="PANTHER" id="PTHR40659:SF1">
    <property type="entry name" value="NICKEL_COBALT EFFLUX SYSTEM RCNA"/>
    <property type="match status" value="1"/>
</dbReference>
<evidence type="ECO:0000256" key="2">
    <source>
        <dbReference type="SAM" id="Phobius"/>
    </source>
</evidence>
<feature type="region of interest" description="Disordered" evidence="1">
    <location>
        <begin position="334"/>
        <end position="388"/>
    </location>
</feature>
<keyword evidence="2" id="KW-0812">Transmembrane</keyword>
<dbReference type="GO" id="GO:0046583">
    <property type="term" value="F:monoatomic cation efflux transmembrane transporter activity"/>
    <property type="evidence" value="ECO:0007669"/>
    <property type="project" value="TreeGrafter"/>
</dbReference>
<feature type="compositionally biased region" description="Basic and acidic residues" evidence="1">
    <location>
        <begin position="349"/>
        <end position="361"/>
    </location>
</feature>
<comment type="caution">
    <text evidence="3">The sequence shown here is derived from an EMBL/GenBank/DDBJ whole genome shotgun (WGS) entry which is preliminary data.</text>
</comment>
<dbReference type="AlphaFoldDB" id="A0A4R5AHF8"/>
<evidence type="ECO:0000313" key="3">
    <source>
        <dbReference type="EMBL" id="TDD70374.1"/>
    </source>
</evidence>
<keyword evidence="2" id="KW-0472">Membrane</keyword>
<feature type="transmembrane region" description="Helical" evidence="2">
    <location>
        <begin position="305"/>
        <end position="325"/>
    </location>
</feature>
<feature type="compositionally biased region" description="Basic residues" evidence="1">
    <location>
        <begin position="362"/>
        <end position="373"/>
    </location>
</feature>
<feature type="non-terminal residue" evidence="3">
    <location>
        <position position="388"/>
    </location>
</feature>
<dbReference type="GO" id="GO:0032025">
    <property type="term" value="P:response to cobalt ion"/>
    <property type="evidence" value="ECO:0007669"/>
    <property type="project" value="TreeGrafter"/>
</dbReference>
<keyword evidence="2" id="KW-1133">Transmembrane helix</keyword>
<dbReference type="Proteomes" id="UP000295578">
    <property type="component" value="Unassembled WGS sequence"/>
</dbReference>
<dbReference type="GO" id="GO:0015099">
    <property type="term" value="F:nickel cation transmembrane transporter activity"/>
    <property type="evidence" value="ECO:0007669"/>
    <property type="project" value="TreeGrafter"/>
</dbReference>
<protein>
    <submittedName>
        <fullName evidence="3">Nickel transporter</fullName>
    </submittedName>
</protein>
<proteinExistence type="predicted"/>
<dbReference type="RefSeq" id="WP_132202283.1">
    <property type="nucleotide sequence ID" value="NZ_SMKY01000234.1"/>
</dbReference>
<reference evidence="3 4" key="1">
    <citation type="submission" date="2019-03" db="EMBL/GenBank/DDBJ databases">
        <title>Draft genome sequences of novel Actinobacteria.</title>
        <authorList>
            <person name="Sahin N."/>
            <person name="Ay H."/>
            <person name="Saygin H."/>
        </authorList>
    </citation>
    <scope>NUCLEOTIDE SEQUENCE [LARGE SCALE GENOMIC DNA]</scope>
    <source>
        <strain evidence="3 4">DSM 45941</strain>
    </source>
</reference>
<keyword evidence="4" id="KW-1185">Reference proteome</keyword>
<dbReference type="EMBL" id="SMKY01000234">
    <property type="protein sequence ID" value="TDD70374.1"/>
    <property type="molecule type" value="Genomic_DNA"/>
</dbReference>
<dbReference type="OrthoDB" id="271709at2"/>
<feature type="transmembrane region" description="Helical" evidence="2">
    <location>
        <begin position="272"/>
        <end position="293"/>
    </location>
</feature>
<gene>
    <name evidence="3" type="ORF">E1293_34800</name>
</gene>
<accession>A0A4R5AHF8</accession>